<dbReference type="Pfam" id="PF19468">
    <property type="entry name" value="DUF6005"/>
    <property type="match status" value="1"/>
</dbReference>
<dbReference type="Proteomes" id="UP000825701">
    <property type="component" value="Chromosome"/>
</dbReference>
<evidence type="ECO:0000313" key="2">
    <source>
        <dbReference type="Proteomes" id="UP000825701"/>
    </source>
</evidence>
<organism evidence="1 2">
    <name type="scientific">Chenggangzhangella methanolivorans</name>
    <dbReference type="NCBI Taxonomy" id="1437009"/>
    <lineage>
        <taxon>Bacteria</taxon>
        <taxon>Pseudomonadati</taxon>
        <taxon>Pseudomonadota</taxon>
        <taxon>Alphaproteobacteria</taxon>
        <taxon>Hyphomicrobiales</taxon>
        <taxon>Methylopilaceae</taxon>
        <taxon>Chenggangzhangella</taxon>
    </lineage>
</organism>
<dbReference type="RefSeq" id="WP_261401699.1">
    <property type="nucleotide sequence ID" value="NZ_CP081869.1"/>
</dbReference>
<dbReference type="AlphaFoldDB" id="A0A9E6R7K1"/>
<dbReference type="EMBL" id="CP081869">
    <property type="protein sequence ID" value="QZN98739.1"/>
    <property type="molecule type" value="Genomic_DNA"/>
</dbReference>
<protein>
    <submittedName>
        <fullName evidence="1">DUF6005 family protein</fullName>
    </submittedName>
</protein>
<dbReference type="InterPro" id="IPR036736">
    <property type="entry name" value="ACP-like_sf"/>
</dbReference>
<accession>A0A9E6R7K1</accession>
<name>A0A9E6R7K1_9HYPH</name>
<proteinExistence type="predicted"/>
<sequence length="433" mass="48793">MTRDDILAAIRATLADPLDIPKLAAFSPEARLNADLHLDSIQTLQLFLHLELRHGLAAPEEAIAGAEIERVSDLVDLFARDVEAAPAAAEPVDAGEGVHGEEYYDIKVHCFVSCVCAALKARGIDHRAFYFGVWDADFAVTDRWALRYHDPAVNHEAFRSWFRALYGVAMAEWYDHSRPKEDNAATLLRLVAGRRPGQSVMAMVDLHHLPERENKFNQNPFPHYLMLESAKDPAMFMVRDPDFRWEGEIAREAMLNAFSQPSVAGGYLFDGDAAQPASDTAVRDYFEACHRPDNPLQRSVRAIVEAHLSARDGLTLAELPLAIRQLPVIAIRKYAYEHGFAFFWRALKAPHDEFERWCDEIDALFKGLKTLHFTALKLAETGDRRLAADVFAEVERLDQLETRIKARLLEAFEEWRLARGLPGLAPEARRASA</sequence>
<keyword evidence="2" id="KW-1185">Reference proteome</keyword>
<dbReference type="Gene3D" id="1.10.1200.10">
    <property type="entry name" value="ACP-like"/>
    <property type="match status" value="1"/>
</dbReference>
<evidence type="ECO:0000313" key="1">
    <source>
        <dbReference type="EMBL" id="QZN98739.1"/>
    </source>
</evidence>
<reference evidence="1" key="1">
    <citation type="submission" date="2021-08" db="EMBL/GenBank/DDBJ databases">
        <authorList>
            <person name="Zhang H."/>
            <person name="Xu M."/>
            <person name="Yu Z."/>
            <person name="Yang L."/>
            <person name="Cai Y."/>
        </authorList>
    </citation>
    <scope>NUCLEOTIDE SEQUENCE</scope>
    <source>
        <strain evidence="1">CHL1</strain>
    </source>
</reference>
<gene>
    <name evidence="1" type="ORF">K6K41_17355</name>
</gene>
<dbReference type="InterPro" id="IPR046047">
    <property type="entry name" value="DUF6005"/>
</dbReference>
<dbReference type="SUPFAM" id="SSF47336">
    <property type="entry name" value="ACP-like"/>
    <property type="match status" value="1"/>
</dbReference>
<dbReference type="KEGG" id="cmet:K6K41_17355"/>